<dbReference type="EMBL" id="UZAU01000290">
    <property type="status" value="NOT_ANNOTATED_CDS"/>
    <property type="molecule type" value="Genomic_DNA"/>
</dbReference>
<dbReference type="Pfam" id="PF13966">
    <property type="entry name" value="zf-RVT"/>
    <property type="match status" value="1"/>
</dbReference>
<dbReference type="InterPro" id="IPR026960">
    <property type="entry name" value="RVT-Znf"/>
</dbReference>
<evidence type="ECO:0000259" key="1">
    <source>
        <dbReference type="Pfam" id="PF00078"/>
    </source>
</evidence>
<dbReference type="AlphaFoldDB" id="A0A803P4L2"/>
<organism evidence="3 4">
    <name type="scientific">Cannabis sativa</name>
    <name type="common">Hemp</name>
    <name type="synonym">Marijuana</name>
    <dbReference type="NCBI Taxonomy" id="3483"/>
    <lineage>
        <taxon>Eukaryota</taxon>
        <taxon>Viridiplantae</taxon>
        <taxon>Streptophyta</taxon>
        <taxon>Embryophyta</taxon>
        <taxon>Tracheophyta</taxon>
        <taxon>Spermatophyta</taxon>
        <taxon>Magnoliopsida</taxon>
        <taxon>eudicotyledons</taxon>
        <taxon>Gunneridae</taxon>
        <taxon>Pentapetalae</taxon>
        <taxon>rosids</taxon>
        <taxon>fabids</taxon>
        <taxon>Rosales</taxon>
        <taxon>Cannabaceae</taxon>
        <taxon>Cannabis</taxon>
    </lineage>
</organism>
<protein>
    <recommendedName>
        <fullName evidence="5">Reverse transcriptase</fullName>
    </recommendedName>
</protein>
<proteinExistence type="predicted"/>
<evidence type="ECO:0000313" key="4">
    <source>
        <dbReference type="Proteomes" id="UP000596661"/>
    </source>
</evidence>
<evidence type="ECO:0000313" key="3">
    <source>
        <dbReference type="EnsemblPlants" id="cds.evm.model.03.1261"/>
    </source>
</evidence>
<dbReference type="Pfam" id="PF00078">
    <property type="entry name" value="RVT_1"/>
    <property type="match status" value="1"/>
</dbReference>
<keyword evidence="4" id="KW-1185">Reference proteome</keyword>
<feature type="domain" description="Reverse transcriptase" evidence="1">
    <location>
        <begin position="305"/>
        <end position="434"/>
    </location>
</feature>
<name>A0A803P4L2_CANSA</name>
<dbReference type="PANTHER" id="PTHR33116">
    <property type="entry name" value="REVERSE TRANSCRIPTASE ZINC-BINDING DOMAIN-CONTAINING PROTEIN-RELATED-RELATED"/>
    <property type="match status" value="1"/>
</dbReference>
<accession>A0A803P4L2</accession>
<dbReference type="Gramene" id="evm.model.03.1261">
    <property type="protein sequence ID" value="cds.evm.model.03.1261"/>
    <property type="gene ID" value="evm.TU.03.1261"/>
</dbReference>
<dbReference type="EnsemblPlants" id="evm.model.03.1261">
    <property type="protein sequence ID" value="cds.evm.model.03.1261"/>
    <property type="gene ID" value="evm.TU.03.1261"/>
</dbReference>
<dbReference type="InterPro" id="IPR000477">
    <property type="entry name" value="RT_dom"/>
</dbReference>
<evidence type="ECO:0008006" key="5">
    <source>
        <dbReference type="Google" id="ProtNLM"/>
    </source>
</evidence>
<reference evidence="3" key="1">
    <citation type="submission" date="2018-11" db="EMBL/GenBank/DDBJ databases">
        <authorList>
            <person name="Grassa J C."/>
        </authorList>
    </citation>
    <scope>NUCLEOTIDE SEQUENCE [LARGE SCALE GENOMIC DNA]</scope>
</reference>
<evidence type="ECO:0000259" key="2">
    <source>
        <dbReference type="Pfam" id="PF13966"/>
    </source>
</evidence>
<feature type="domain" description="Reverse transcriptase zinc-binding" evidence="2">
    <location>
        <begin position="638"/>
        <end position="707"/>
    </location>
</feature>
<dbReference type="Proteomes" id="UP000596661">
    <property type="component" value="Chromosome 3"/>
</dbReference>
<dbReference type="PANTHER" id="PTHR33116:SF86">
    <property type="entry name" value="REVERSE TRANSCRIPTASE DOMAIN-CONTAINING PROTEIN"/>
    <property type="match status" value="1"/>
</dbReference>
<reference evidence="3" key="2">
    <citation type="submission" date="2021-03" db="UniProtKB">
        <authorList>
            <consortium name="EnsemblPlants"/>
        </authorList>
    </citation>
    <scope>IDENTIFICATION</scope>
</reference>
<sequence length="923" mass="106596">MRKATAKIGLFSLSTGLRMGERKSADWCLNFPKATVLLHPIMASDHAPVVLDTQPITQKLHYPFRFLEVWTGDSRCGAIIKDAWSKLCYGQAGICVCRKLRETKVALKDLNKNVFGFCDQQLKRLDARLSILQSQHSEEACAEEAEVQLEIIDMEHKLKRIWKQKSRELWVALGDCNSKFFHTSTMIRRRRNTICALLNDGNRWIFDREGMGEYFSKKFCFLFTSQQPRIEDEFETLFERNVNDEDNVELCRVLSRDEIKAVVWKLNHLKAPGPDGFLGIFYRKYRDSVGEEICRMVQEFFQYGTLKPILDKLVSPFQSVFLPGRWIAECSVLTSEALHALNKIKGRRGFMAVKMDMHKTYNRLEWGFLMRVLKANGFNEKFCNIIFQCVSTVSFSILLNGAPLEPFSPGRGLRQGDPLSPYLLIMCSEVLLKLMVRSKRKSGLVFSPKVKTKEKALMHGILNMQGLITKEKYLENPFFYSAKKRDDFNFLKDKIMSRLEGWKAKQLSIAGRQTLISSILQSVPCYTMSTIKVPVTICSEMDSIIARFWWKGSTQHRERYHALRSWADCCQPKRNGGLGFRKFKDINMALLAKLAWYMLEGENSRRPWVQLLNAKYCKVQDFCSVQEKQEDSKVWFQEEKLVWKDLWKLKIHDRQKILLWRILSGCLPLKNRLGYILESDKVCGLCGEAFENDVHLFRDCHFARCLWFTCLWGILNSNLGNLNFEEWLLWLLEARNEALILFGACVLEHIWQCKNSLIFKGVKPNLANSIRLLQQRFKEFCEVLLLENVPVERHPSNPHSQVIWDLLLKVDASVFEGSARLCAMQVVDTQEEGMVLLQNVAVDSVLEAKFLAILKALMWTEEKKASAVLVESDSLIAVKALAAKALSFAWADALARYGRVSCVNSRLRWGFRVKNWVSVLENL</sequence>